<comment type="caution">
    <text evidence="1">The sequence shown here is derived from an EMBL/GenBank/DDBJ whole genome shotgun (WGS) entry which is preliminary data.</text>
</comment>
<proteinExistence type="predicted"/>
<gene>
    <name evidence="1" type="ORF">Q8A49_07435</name>
</gene>
<evidence type="ECO:0000313" key="2">
    <source>
        <dbReference type="Proteomes" id="UP001348641"/>
    </source>
</evidence>
<dbReference type="EMBL" id="JAUUCC010000013">
    <property type="protein sequence ID" value="MEE2050325.1"/>
    <property type="molecule type" value="Genomic_DNA"/>
</dbReference>
<evidence type="ECO:0000313" key="1">
    <source>
        <dbReference type="EMBL" id="MEE2050325.1"/>
    </source>
</evidence>
<sequence length="84" mass="9304">MTTPDHTPTRYRLEVHTLTGDQHIGAWVNTTPEAAEAIAEKFLPCSKESVRIMTTDGTHVIVPPSQVATVRIVADQHSRKKATR</sequence>
<accession>A0ABU7KM12</accession>
<organism evidence="1 2">
    <name type="scientific">Nocardiopsis tropica</name>
    <dbReference type="NCBI Taxonomy" id="109330"/>
    <lineage>
        <taxon>Bacteria</taxon>
        <taxon>Bacillati</taxon>
        <taxon>Actinomycetota</taxon>
        <taxon>Actinomycetes</taxon>
        <taxon>Streptosporangiales</taxon>
        <taxon>Nocardiopsidaceae</taxon>
        <taxon>Nocardiopsis</taxon>
    </lineage>
</organism>
<dbReference type="RefSeq" id="WP_330157550.1">
    <property type="nucleotide sequence ID" value="NZ_BAAAJA010000059.1"/>
</dbReference>
<name>A0ABU7KM12_9ACTN</name>
<protein>
    <submittedName>
        <fullName evidence="1">Uncharacterized protein</fullName>
    </submittedName>
</protein>
<dbReference type="Proteomes" id="UP001348641">
    <property type="component" value="Unassembled WGS sequence"/>
</dbReference>
<reference evidence="1 2" key="1">
    <citation type="submission" date="2023-07" db="EMBL/GenBank/DDBJ databases">
        <authorList>
            <person name="Girao M."/>
            <person name="Carvalho M.F."/>
        </authorList>
    </citation>
    <scope>NUCLEOTIDE SEQUENCE [LARGE SCALE GENOMIC DNA]</scope>
    <source>
        <strain evidence="1 2">66/93</strain>
    </source>
</reference>